<protein>
    <recommendedName>
        <fullName evidence="2">OsmC-like protein</fullName>
    </recommendedName>
</protein>
<proteinExistence type="predicted"/>
<name>E6QJ69_9ZZZZ</name>
<accession>E6QJ69</accession>
<dbReference type="EMBL" id="CABQ01000084">
    <property type="protein sequence ID" value="CBI07285.1"/>
    <property type="molecule type" value="Genomic_DNA"/>
</dbReference>
<organism evidence="1">
    <name type="scientific">mine drainage metagenome</name>
    <dbReference type="NCBI Taxonomy" id="410659"/>
    <lineage>
        <taxon>unclassified sequences</taxon>
        <taxon>metagenomes</taxon>
        <taxon>ecological metagenomes</taxon>
    </lineage>
</organism>
<dbReference type="SUPFAM" id="SSF82784">
    <property type="entry name" value="OsmC-like"/>
    <property type="match status" value="1"/>
</dbReference>
<dbReference type="AlphaFoldDB" id="E6QJ69"/>
<dbReference type="InterPro" id="IPR015946">
    <property type="entry name" value="KH_dom-like_a/b"/>
</dbReference>
<gene>
    <name evidence="1" type="ORF">CARN6_0615</name>
</gene>
<dbReference type="InterPro" id="IPR036102">
    <property type="entry name" value="OsmC/Ohrsf"/>
</dbReference>
<comment type="caution">
    <text evidence="1">The sequence shown here is derived from an EMBL/GenBank/DDBJ whole genome shotgun (WGS) entry which is preliminary data.</text>
</comment>
<reference evidence="1" key="1">
    <citation type="submission" date="2009-10" db="EMBL/GenBank/DDBJ databases">
        <title>Diversity of trophic interactions inside an arsenic-rich microbial ecosystem.</title>
        <authorList>
            <person name="Bertin P.N."/>
            <person name="Heinrich-Salmeron A."/>
            <person name="Pelletier E."/>
            <person name="Goulhen-Chollet F."/>
            <person name="Arsene-Ploetze F."/>
            <person name="Gallien S."/>
            <person name="Calteau A."/>
            <person name="Vallenet D."/>
            <person name="Casiot C."/>
            <person name="Chane-Woon-Ming B."/>
            <person name="Giloteaux L."/>
            <person name="Barakat M."/>
            <person name="Bonnefoy V."/>
            <person name="Bruneel O."/>
            <person name="Chandler M."/>
            <person name="Cleiss J."/>
            <person name="Duran R."/>
            <person name="Elbaz-Poulichet F."/>
            <person name="Fonknechten N."/>
            <person name="Lauga B."/>
            <person name="Mornico D."/>
            <person name="Ortet P."/>
            <person name="Schaeffer C."/>
            <person name="Siguier P."/>
            <person name="Alexander Thil Smith A."/>
            <person name="Van Dorsselaer A."/>
            <person name="Weissenbach J."/>
            <person name="Medigue C."/>
            <person name="Le Paslier D."/>
        </authorList>
    </citation>
    <scope>NUCLEOTIDE SEQUENCE</scope>
</reference>
<dbReference type="Gene3D" id="3.30.300.20">
    <property type="match status" value="1"/>
</dbReference>
<sequence length="169" mass="19223">MKKEATVHIFKDKDHNIVACQLDDSKNIIHGFSLNDNQLTPLHMLNIALGQCLTELALLFLGRRNLQESCLTMIRINIKNAGTARLECADIAVKLPLQLSAEDEVILARVLRQCPIYATLSESFPIRIIICEDRELISQYEQNVLTDIQHTKEITPFSCTLDYPVNLQY</sequence>
<evidence type="ECO:0008006" key="2">
    <source>
        <dbReference type="Google" id="ProtNLM"/>
    </source>
</evidence>
<evidence type="ECO:0000313" key="1">
    <source>
        <dbReference type="EMBL" id="CBI07285.1"/>
    </source>
</evidence>